<accession>A0A367E874</accession>
<dbReference type="Proteomes" id="UP000253507">
    <property type="component" value="Unassembled WGS sequence"/>
</dbReference>
<dbReference type="EMBL" id="QOIM01000043">
    <property type="protein sequence ID" value="RCG14193.1"/>
    <property type="molecule type" value="Genomic_DNA"/>
</dbReference>
<comment type="caution">
    <text evidence="1">The sequence shown here is derived from an EMBL/GenBank/DDBJ whole genome shotgun (WGS) entry which is preliminary data.</text>
</comment>
<name>A0A367E874_9ACTN</name>
<sequence length="141" mass="14808">MANTNVPDAVGRLRAALSHPAAPPLATAAAGLVGACYLWGTDPHEPGGLLPRCPFNWATGLLCPACGGTRMVYDLLHGDLTTALHDNAALLTVGLPVAGYLSARWLWEGLSGRRWAPRMSTRGKVAVLSAAVAWTVTRNLL</sequence>
<organism evidence="1 2">
    <name type="scientific">Streptomyces reniochalinae</name>
    <dbReference type="NCBI Taxonomy" id="2250578"/>
    <lineage>
        <taxon>Bacteria</taxon>
        <taxon>Bacillati</taxon>
        <taxon>Actinomycetota</taxon>
        <taxon>Actinomycetes</taxon>
        <taxon>Kitasatosporales</taxon>
        <taxon>Streptomycetaceae</taxon>
        <taxon>Streptomyces</taxon>
    </lineage>
</organism>
<reference evidence="1 2" key="1">
    <citation type="submission" date="2018-06" db="EMBL/GenBank/DDBJ databases">
        <title>Streptomyces reniochalinae sp. nov. and Streptomyces diacarnus sp. nov. from marine sponges.</title>
        <authorList>
            <person name="Li L."/>
        </authorList>
    </citation>
    <scope>NUCLEOTIDE SEQUENCE [LARGE SCALE GENOMIC DNA]</scope>
    <source>
        <strain evidence="1 2">LHW50302</strain>
    </source>
</reference>
<dbReference type="InterPro" id="IPR021215">
    <property type="entry name" value="DUF2752"/>
</dbReference>
<evidence type="ECO:0000313" key="2">
    <source>
        <dbReference type="Proteomes" id="UP000253507"/>
    </source>
</evidence>
<dbReference type="AlphaFoldDB" id="A0A367E874"/>
<dbReference type="RefSeq" id="WP_114018717.1">
    <property type="nucleotide sequence ID" value="NZ_QOIM01000043.1"/>
</dbReference>
<keyword evidence="2" id="KW-1185">Reference proteome</keyword>
<protein>
    <submittedName>
        <fullName evidence="1">DUF2752 domain-containing protein</fullName>
    </submittedName>
</protein>
<dbReference type="OrthoDB" id="5966662at2"/>
<evidence type="ECO:0000313" key="1">
    <source>
        <dbReference type="EMBL" id="RCG14193.1"/>
    </source>
</evidence>
<dbReference type="Pfam" id="PF10825">
    <property type="entry name" value="DUF2752"/>
    <property type="match status" value="1"/>
</dbReference>
<gene>
    <name evidence="1" type="ORF">DQ392_29145</name>
</gene>
<proteinExistence type="predicted"/>